<reference evidence="3 4" key="1">
    <citation type="submission" date="2020-08" db="EMBL/GenBank/DDBJ databases">
        <title>Genome sequence of Tessaracoccus defluvii JCM 17540T.</title>
        <authorList>
            <person name="Hyun D.-W."/>
            <person name="Bae J.-W."/>
        </authorList>
    </citation>
    <scope>NUCLEOTIDE SEQUENCE [LARGE SCALE GENOMIC DNA]</scope>
    <source>
        <strain evidence="3 4">JCM 17540</strain>
    </source>
</reference>
<proteinExistence type="inferred from homology"/>
<accession>A0A7H0H313</accession>
<dbReference type="InterPro" id="IPR036291">
    <property type="entry name" value="NAD(P)-bd_dom_sf"/>
</dbReference>
<organism evidence="3 4">
    <name type="scientific">Tessaracoccus defluvii</name>
    <dbReference type="NCBI Taxonomy" id="1285901"/>
    <lineage>
        <taxon>Bacteria</taxon>
        <taxon>Bacillati</taxon>
        <taxon>Actinomycetota</taxon>
        <taxon>Actinomycetes</taxon>
        <taxon>Propionibacteriales</taxon>
        <taxon>Propionibacteriaceae</taxon>
        <taxon>Tessaracoccus</taxon>
    </lineage>
</organism>
<dbReference type="PRINTS" id="PR00081">
    <property type="entry name" value="GDHRDH"/>
</dbReference>
<dbReference type="Pfam" id="PF00106">
    <property type="entry name" value="adh_short"/>
    <property type="match status" value="1"/>
</dbReference>
<protein>
    <submittedName>
        <fullName evidence="3">SDR family NAD(P)-dependent oxidoreductase</fullName>
    </submittedName>
</protein>
<sequence length="243" mass="25209">MPTAVVTGASSGIGAATARLLADAGFRVICAARRLDRLGDLAEAVDGLAVACDVGDPGDVAALAAAAGERVDVLVNCAGGAIGLEPVAEADFDAWETMLMSNLLGSARVTKALLPALEAAEGIVVFVTSTAADGGYEGGAGYCAAKAGERAVVESLRLELFDRPVRITEIAPGMVRTDEFSLTRFGGDAERAEKVYAGVPEPLTAEDVADAICWMATRPRHVNIDRMTIRPRAQASQTKVHRV</sequence>
<dbReference type="Gene3D" id="3.40.50.720">
    <property type="entry name" value="NAD(P)-binding Rossmann-like Domain"/>
    <property type="match status" value="1"/>
</dbReference>
<name>A0A7H0H313_9ACTN</name>
<keyword evidence="2" id="KW-0560">Oxidoreductase</keyword>
<comment type="similarity">
    <text evidence="1">Belongs to the short-chain dehydrogenases/reductases (SDR) family.</text>
</comment>
<dbReference type="InterPro" id="IPR002347">
    <property type="entry name" value="SDR_fam"/>
</dbReference>
<dbReference type="PANTHER" id="PTHR42901">
    <property type="entry name" value="ALCOHOL DEHYDROGENASE"/>
    <property type="match status" value="1"/>
</dbReference>
<dbReference type="Proteomes" id="UP000516117">
    <property type="component" value="Chromosome"/>
</dbReference>
<dbReference type="RefSeq" id="WP_187720065.1">
    <property type="nucleotide sequence ID" value="NZ_BAABBL010000004.1"/>
</dbReference>
<dbReference type="KEGG" id="tdf:H9L22_11625"/>
<gene>
    <name evidence="3" type="ORF">H9L22_11625</name>
</gene>
<keyword evidence="4" id="KW-1185">Reference proteome</keyword>
<dbReference type="EMBL" id="CP060789">
    <property type="protein sequence ID" value="QNP54929.1"/>
    <property type="molecule type" value="Genomic_DNA"/>
</dbReference>
<dbReference type="PANTHER" id="PTHR42901:SF1">
    <property type="entry name" value="ALCOHOL DEHYDROGENASE"/>
    <property type="match status" value="1"/>
</dbReference>
<dbReference type="FunFam" id="3.40.50.720:FF:000047">
    <property type="entry name" value="NADP-dependent L-serine/L-allo-threonine dehydrogenase"/>
    <property type="match status" value="1"/>
</dbReference>
<dbReference type="GO" id="GO:0016616">
    <property type="term" value="F:oxidoreductase activity, acting on the CH-OH group of donors, NAD or NADP as acceptor"/>
    <property type="evidence" value="ECO:0007669"/>
    <property type="project" value="UniProtKB-ARBA"/>
</dbReference>
<evidence type="ECO:0000313" key="3">
    <source>
        <dbReference type="EMBL" id="QNP54929.1"/>
    </source>
</evidence>
<evidence type="ECO:0000256" key="1">
    <source>
        <dbReference type="ARBA" id="ARBA00006484"/>
    </source>
</evidence>
<evidence type="ECO:0000313" key="4">
    <source>
        <dbReference type="Proteomes" id="UP000516117"/>
    </source>
</evidence>
<dbReference type="AlphaFoldDB" id="A0A7H0H313"/>
<evidence type="ECO:0000256" key="2">
    <source>
        <dbReference type="ARBA" id="ARBA00023002"/>
    </source>
</evidence>
<dbReference type="SUPFAM" id="SSF51735">
    <property type="entry name" value="NAD(P)-binding Rossmann-fold domains"/>
    <property type="match status" value="1"/>
</dbReference>